<dbReference type="EMBL" id="CAJVQC010063815">
    <property type="protein sequence ID" value="CAG8803963.1"/>
    <property type="molecule type" value="Genomic_DNA"/>
</dbReference>
<evidence type="ECO:0000313" key="2">
    <source>
        <dbReference type="Proteomes" id="UP000789920"/>
    </source>
</evidence>
<reference evidence="1" key="1">
    <citation type="submission" date="2021-06" db="EMBL/GenBank/DDBJ databases">
        <authorList>
            <person name="Kallberg Y."/>
            <person name="Tangrot J."/>
            <person name="Rosling A."/>
        </authorList>
    </citation>
    <scope>NUCLEOTIDE SEQUENCE</scope>
    <source>
        <strain evidence="1">MA461A</strain>
    </source>
</reference>
<protein>
    <submittedName>
        <fullName evidence="1">33135_t:CDS:1</fullName>
    </submittedName>
</protein>
<organism evidence="1 2">
    <name type="scientific">Racocetra persica</name>
    <dbReference type="NCBI Taxonomy" id="160502"/>
    <lineage>
        <taxon>Eukaryota</taxon>
        <taxon>Fungi</taxon>
        <taxon>Fungi incertae sedis</taxon>
        <taxon>Mucoromycota</taxon>
        <taxon>Glomeromycotina</taxon>
        <taxon>Glomeromycetes</taxon>
        <taxon>Diversisporales</taxon>
        <taxon>Gigasporaceae</taxon>
        <taxon>Racocetra</taxon>
    </lineage>
</organism>
<feature type="non-terminal residue" evidence="1">
    <location>
        <position position="1"/>
    </location>
</feature>
<accession>A0ACA9RPA3</accession>
<proteinExistence type="predicted"/>
<keyword evidence="2" id="KW-1185">Reference proteome</keyword>
<evidence type="ECO:0000313" key="1">
    <source>
        <dbReference type="EMBL" id="CAG8803963.1"/>
    </source>
</evidence>
<dbReference type="Proteomes" id="UP000789920">
    <property type="component" value="Unassembled WGS sequence"/>
</dbReference>
<sequence>EVKNDEEESITDDKQQPSTQNSKKKDTPRISIKPLVEQKLWLFRGAKNIKLLETYYFPTCPDNVKEFLVKLQSQIR</sequence>
<feature type="non-terminal residue" evidence="1">
    <location>
        <position position="76"/>
    </location>
</feature>
<name>A0ACA9RPA3_9GLOM</name>
<comment type="caution">
    <text evidence="1">The sequence shown here is derived from an EMBL/GenBank/DDBJ whole genome shotgun (WGS) entry which is preliminary data.</text>
</comment>
<gene>
    <name evidence="1" type="ORF">RPERSI_LOCUS21624</name>
</gene>